<dbReference type="AlphaFoldDB" id="A0A918LCK9"/>
<dbReference type="Proteomes" id="UP000660680">
    <property type="component" value="Unassembled WGS sequence"/>
</dbReference>
<name>A0A918LCK9_9PSEU</name>
<evidence type="ECO:0000313" key="2">
    <source>
        <dbReference type="Proteomes" id="UP000660680"/>
    </source>
</evidence>
<reference evidence="1" key="2">
    <citation type="submission" date="2020-09" db="EMBL/GenBank/DDBJ databases">
        <authorList>
            <person name="Sun Q."/>
            <person name="Ohkuma M."/>
        </authorList>
    </citation>
    <scope>NUCLEOTIDE SEQUENCE</scope>
    <source>
        <strain evidence="1">JCM 3276</strain>
    </source>
</reference>
<proteinExistence type="predicted"/>
<accession>A0A918LCK9</accession>
<evidence type="ECO:0000313" key="1">
    <source>
        <dbReference type="EMBL" id="GGS30003.1"/>
    </source>
</evidence>
<sequence>MTQYDMDPDGVTRGVNRLRAAGESFGSAWAGHRSALDASRSGVGGDPLSQAFLQGYLPLAERLAARADAIAPAYSALCDDAMSCVAEYQAAEASGTGTIRRVADHPR</sequence>
<protein>
    <submittedName>
        <fullName evidence="1">Uncharacterized protein</fullName>
    </submittedName>
</protein>
<dbReference type="EMBL" id="BMRB01000002">
    <property type="protein sequence ID" value="GGS30003.1"/>
    <property type="molecule type" value="Genomic_DNA"/>
</dbReference>
<dbReference type="RefSeq" id="WP_189210518.1">
    <property type="nucleotide sequence ID" value="NZ_BMRB01000002.1"/>
</dbReference>
<keyword evidence="2" id="KW-1185">Reference proteome</keyword>
<reference evidence="1" key="1">
    <citation type="journal article" date="2014" name="Int. J. Syst. Evol. Microbiol.">
        <title>Complete genome sequence of Corynebacterium casei LMG S-19264T (=DSM 44701T), isolated from a smear-ripened cheese.</title>
        <authorList>
            <consortium name="US DOE Joint Genome Institute (JGI-PGF)"/>
            <person name="Walter F."/>
            <person name="Albersmeier A."/>
            <person name="Kalinowski J."/>
            <person name="Ruckert C."/>
        </authorList>
    </citation>
    <scope>NUCLEOTIDE SEQUENCE</scope>
    <source>
        <strain evidence="1">JCM 3276</strain>
    </source>
</reference>
<comment type="caution">
    <text evidence="1">The sequence shown here is derived from an EMBL/GenBank/DDBJ whole genome shotgun (WGS) entry which is preliminary data.</text>
</comment>
<organism evidence="1 2">
    <name type="scientific">Actinokineospora fastidiosa</name>
    <dbReference type="NCBI Taxonomy" id="1816"/>
    <lineage>
        <taxon>Bacteria</taxon>
        <taxon>Bacillati</taxon>
        <taxon>Actinomycetota</taxon>
        <taxon>Actinomycetes</taxon>
        <taxon>Pseudonocardiales</taxon>
        <taxon>Pseudonocardiaceae</taxon>
        <taxon>Actinokineospora</taxon>
    </lineage>
</organism>
<gene>
    <name evidence="1" type="ORF">GCM10010171_24260</name>
</gene>